<dbReference type="GO" id="GO:0000287">
    <property type="term" value="F:magnesium ion binding"/>
    <property type="evidence" value="ECO:0007669"/>
    <property type="project" value="TreeGrafter"/>
</dbReference>
<dbReference type="STRING" id="391735.Veis_3048"/>
<feature type="binding site" evidence="4">
    <location>
        <position position="65"/>
    </location>
    <ligand>
        <name>substrate</name>
    </ligand>
</feature>
<evidence type="ECO:0000259" key="6">
    <source>
        <dbReference type="Pfam" id="PF03328"/>
    </source>
</evidence>
<dbReference type="HOGENOM" id="CLU_044864_0_1_4"/>
<sequence length="288" mass="30510">MKSKLFVPASRPELFAKALAGEAEAISLDLEDAVAESRKAQARAAVTAFLQSDAALRTRKTLIVRVNAIDTPHFAHDMAAVVRPGLRLINLPKIESAAQVRAAAAVLAQAERAHGLRHPIGLLLNIETPRALRMAADLALSEPRVRGLQLGLGDLFEPLGIERRGAAAVAQALFAVRLAAGEAGIAAYDAAFADIHDIDGFRAEAELSRRLGFQGKSCIHPSQVAVANAVYRPSDCEIAQARKVLDAARVADAQGTGAYLVDAQMVDKPFVARAQAIVDSARALDLPP</sequence>
<evidence type="ECO:0000256" key="4">
    <source>
        <dbReference type="PIRSR" id="PIRSR015582-1"/>
    </source>
</evidence>
<accession>A1WMC4</accession>
<evidence type="ECO:0000256" key="5">
    <source>
        <dbReference type="PIRSR" id="PIRSR015582-2"/>
    </source>
</evidence>
<dbReference type="eggNOG" id="COG2301">
    <property type="taxonomic scope" value="Bacteria"/>
</dbReference>
<dbReference type="InterPro" id="IPR011206">
    <property type="entry name" value="Citrate_lyase_beta/mcl1/mcl2"/>
</dbReference>
<dbReference type="GeneID" id="76461515"/>
<evidence type="ECO:0000256" key="3">
    <source>
        <dbReference type="ARBA" id="ARBA00022842"/>
    </source>
</evidence>
<evidence type="ECO:0000256" key="1">
    <source>
        <dbReference type="ARBA" id="ARBA00001946"/>
    </source>
</evidence>
<dbReference type="KEGG" id="vei:Veis_3048"/>
<comment type="cofactor">
    <cofactor evidence="1">
        <name>Mg(2+)</name>
        <dbReference type="ChEBI" id="CHEBI:18420"/>
    </cofactor>
</comment>
<dbReference type="PIRSF" id="PIRSF015582">
    <property type="entry name" value="Cit_lyase_B"/>
    <property type="match status" value="1"/>
</dbReference>
<feature type="binding site" evidence="5">
    <location>
        <position position="154"/>
    </location>
    <ligand>
        <name>Mg(2+)</name>
        <dbReference type="ChEBI" id="CHEBI:18420"/>
    </ligand>
</feature>
<dbReference type="AlphaFoldDB" id="A1WMC4"/>
<dbReference type="InterPro" id="IPR040442">
    <property type="entry name" value="Pyrv_kinase-like_dom_sf"/>
</dbReference>
<dbReference type="Proteomes" id="UP000000374">
    <property type="component" value="Chromosome"/>
</dbReference>
<feature type="domain" description="HpcH/HpaI aldolase/citrate lyase" evidence="6">
    <location>
        <begin position="3"/>
        <end position="221"/>
    </location>
</feature>
<evidence type="ECO:0000313" key="8">
    <source>
        <dbReference type="Proteomes" id="UP000000374"/>
    </source>
</evidence>
<protein>
    <submittedName>
        <fullName evidence="7">Citryl-CoA lyase</fullName>
        <ecNumber evidence="7">4.1.3.34</ecNumber>
    </submittedName>
</protein>
<dbReference type="SUPFAM" id="SSF51621">
    <property type="entry name" value="Phosphoenolpyruvate/pyruvate domain"/>
    <property type="match status" value="1"/>
</dbReference>
<dbReference type="GO" id="GO:0006107">
    <property type="term" value="P:oxaloacetate metabolic process"/>
    <property type="evidence" value="ECO:0007669"/>
    <property type="project" value="TreeGrafter"/>
</dbReference>
<dbReference type="EMBL" id="CP000542">
    <property type="protein sequence ID" value="ABM58781.1"/>
    <property type="molecule type" value="Genomic_DNA"/>
</dbReference>
<dbReference type="PANTHER" id="PTHR32308:SF10">
    <property type="entry name" value="CITRATE LYASE SUBUNIT BETA"/>
    <property type="match status" value="1"/>
</dbReference>
<name>A1WMC4_VEREI</name>
<feature type="binding site" evidence="5">
    <location>
        <position position="127"/>
    </location>
    <ligand>
        <name>Mg(2+)</name>
        <dbReference type="ChEBI" id="CHEBI:18420"/>
    </ligand>
</feature>
<keyword evidence="7" id="KW-0456">Lyase</keyword>
<dbReference type="InterPro" id="IPR015813">
    <property type="entry name" value="Pyrv/PenolPyrv_kinase-like_dom"/>
</dbReference>
<evidence type="ECO:0000313" key="7">
    <source>
        <dbReference type="EMBL" id="ABM58781.1"/>
    </source>
</evidence>
<dbReference type="EC" id="4.1.3.34" evidence="7"/>
<dbReference type="Pfam" id="PF03328">
    <property type="entry name" value="HpcH_HpaI"/>
    <property type="match status" value="1"/>
</dbReference>
<evidence type="ECO:0000256" key="2">
    <source>
        <dbReference type="ARBA" id="ARBA00022723"/>
    </source>
</evidence>
<keyword evidence="8" id="KW-1185">Reference proteome</keyword>
<dbReference type="RefSeq" id="WP_011810776.1">
    <property type="nucleotide sequence ID" value="NC_008786.1"/>
</dbReference>
<proteinExistence type="predicted"/>
<dbReference type="OrthoDB" id="348111at2"/>
<feature type="binding site" evidence="4">
    <location>
        <position position="127"/>
    </location>
    <ligand>
        <name>substrate</name>
    </ligand>
</feature>
<keyword evidence="2 5" id="KW-0479">Metal-binding</keyword>
<gene>
    <name evidence="7" type="ordered locus">Veis_3048</name>
</gene>
<dbReference type="InterPro" id="IPR005000">
    <property type="entry name" value="Aldolase/citrate-lyase_domain"/>
</dbReference>
<dbReference type="Gene3D" id="3.20.20.60">
    <property type="entry name" value="Phosphoenolpyruvate-binding domains"/>
    <property type="match status" value="1"/>
</dbReference>
<keyword evidence="3 5" id="KW-0460">Magnesium</keyword>
<dbReference type="PANTHER" id="PTHR32308">
    <property type="entry name" value="LYASE BETA SUBUNIT, PUTATIVE (AFU_ORTHOLOGUE AFUA_4G13030)-RELATED"/>
    <property type="match status" value="1"/>
</dbReference>
<dbReference type="GO" id="GO:0008816">
    <property type="term" value="F:citryl-CoA lyase activity"/>
    <property type="evidence" value="ECO:0007669"/>
    <property type="project" value="UniProtKB-EC"/>
</dbReference>
<organism evidence="7 8">
    <name type="scientific">Verminephrobacter eiseniae (strain EF01-2)</name>
    <dbReference type="NCBI Taxonomy" id="391735"/>
    <lineage>
        <taxon>Bacteria</taxon>
        <taxon>Pseudomonadati</taxon>
        <taxon>Pseudomonadota</taxon>
        <taxon>Betaproteobacteria</taxon>
        <taxon>Burkholderiales</taxon>
        <taxon>Comamonadaceae</taxon>
        <taxon>Verminephrobacter</taxon>
    </lineage>
</organism>
<reference evidence="8" key="1">
    <citation type="submission" date="2006-12" db="EMBL/GenBank/DDBJ databases">
        <title>Complete sequence of chromosome 1 of Verminephrobacter eiseniae EF01-2.</title>
        <authorList>
            <person name="Copeland A."/>
            <person name="Lucas S."/>
            <person name="Lapidus A."/>
            <person name="Barry K."/>
            <person name="Detter J.C."/>
            <person name="Glavina del Rio T."/>
            <person name="Dalin E."/>
            <person name="Tice H."/>
            <person name="Pitluck S."/>
            <person name="Chertkov O."/>
            <person name="Brettin T."/>
            <person name="Bruce D."/>
            <person name="Han C."/>
            <person name="Tapia R."/>
            <person name="Gilna P."/>
            <person name="Schmutz J."/>
            <person name="Larimer F."/>
            <person name="Land M."/>
            <person name="Hauser L."/>
            <person name="Kyrpides N."/>
            <person name="Kim E."/>
            <person name="Stahl D."/>
            <person name="Richardson P."/>
        </authorList>
    </citation>
    <scope>NUCLEOTIDE SEQUENCE [LARGE SCALE GENOMIC DNA]</scope>
    <source>
        <strain evidence="8">EF01-2</strain>
    </source>
</reference>